<dbReference type="PANTHER" id="PTHR42648:SF32">
    <property type="entry name" value="RIBONUCLEASE H-LIKE DOMAIN, GAG-PRE-INTEGRASE DOMAIN PROTEIN-RELATED"/>
    <property type="match status" value="1"/>
</dbReference>
<dbReference type="SUPFAM" id="SSF53098">
    <property type="entry name" value="Ribonuclease H-like"/>
    <property type="match status" value="1"/>
</dbReference>
<dbReference type="Gene3D" id="3.30.420.10">
    <property type="entry name" value="Ribonuclease H-like superfamily/Ribonuclease H"/>
    <property type="match status" value="1"/>
</dbReference>
<organism evidence="7">
    <name type="scientific">Tanacetum cinerariifolium</name>
    <name type="common">Dalmatian daisy</name>
    <name type="synonym">Chrysanthemum cinerariifolium</name>
    <dbReference type="NCBI Taxonomy" id="118510"/>
    <lineage>
        <taxon>Eukaryota</taxon>
        <taxon>Viridiplantae</taxon>
        <taxon>Streptophyta</taxon>
        <taxon>Embryophyta</taxon>
        <taxon>Tracheophyta</taxon>
        <taxon>Spermatophyta</taxon>
        <taxon>Magnoliopsida</taxon>
        <taxon>eudicotyledons</taxon>
        <taxon>Gunneridae</taxon>
        <taxon>Pentapetalae</taxon>
        <taxon>asterids</taxon>
        <taxon>campanulids</taxon>
        <taxon>Asterales</taxon>
        <taxon>Asteraceae</taxon>
        <taxon>Asteroideae</taxon>
        <taxon>Anthemideae</taxon>
        <taxon>Anthemidinae</taxon>
        <taxon>Tanacetum</taxon>
    </lineage>
</organism>
<dbReference type="InterPro" id="IPR013103">
    <property type="entry name" value="RVT_2"/>
</dbReference>
<reference evidence="7" key="1">
    <citation type="journal article" date="2019" name="Sci. Rep.">
        <title>Draft genome of Tanacetum cinerariifolium, the natural source of mosquito coil.</title>
        <authorList>
            <person name="Yamashiro T."/>
            <person name="Shiraishi A."/>
            <person name="Satake H."/>
            <person name="Nakayama K."/>
        </authorList>
    </citation>
    <scope>NUCLEOTIDE SEQUENCE</scope>
</reference>
<dbReference type="GO" id="GO:0006508">
    <property type="term" value="P:proteolysis"/>
    <property type="evidence" value="ECO:0007669"/>
    <property type="project" value="UniProtKB-KW"/>
</dbReference>
<keyword evidence="1" id="KW-0645">Protease</keyword>
<feature type="coiled-coil region" evidence="4">
    <location>
        <begin position="215"/>
        <end position="272"/>
    </location>
</feature>
<keyword evidence="2" id="KW-0479">Metal-binding</keyword>
<dbReference type="InterPro" id="IPR001584">
    <property type="entry name" value="Integrase_cat-core"/>
</dbReference>
<dbReference type="Pfam" id="PF07727">
    <property type="entry name" value="RVT_2"/>
    <property type="match status" value="1"/>
</dbReference>
<feature type="region of interest" description="Disordered" evidence="5">
    <location>
        <begin position="1161"/>
        <end position="1258"/>
    </location>
</feature>
<feature type="compositionally biased region" description="Basic and acidic residues" evidence="5">
    <location>
        <begin position="1161"/>
        <end position="1170"/>
    </location>
</feature>
<keyword evidence="3" id="KW-0378">Hydrolase</keyword>
<feature type="compositionally biased region" description="Basic residues" evidence="5">
    <location>
        <begin position="1116"/>
        <end position="1132"/>
    </location>
</feature>
<dbReference type="GO" id="GO:0015074">
    <property type="term" value="P:DNA integration"/>
    <property type="evidence" value="ECO:0007669"/>
    <property type="project" value="InterPro"/>
</dbReference>
<evidence type="ECO:0000259" key="6">
    <source>
        <dbReference type="PROSITE" id="PS50994"/>
    </source>
</evidence>
<feature type="compositionally biased region" description="Acidic residues" evidence="5">
    <location>
        <begin position="1249"/>
        <end position="1258"/>
    </location>
</feature>
<keyword evidence="4" id="KW-0175">Coiled coil</keyword>
<evidence type="ECO:0000256" key="1">
    <source>
        <dbReference type="ARBA" id="ARBA00022670"/>
    </source>
</evidence>
<feature type="compositionally biased region" description="Basic and acidic residues" evidence="5">
    <location>
        <begin position="1482"/>
        <end position="1492"/>
    </location>
</feature>
<dbReference type="InterPro" id="IPR012337">
    <property type="entry name" value="RNaseH-like_sf"/>
</dbReference>
<dbReference type="EMBL" id="BKCJ010039151">
    <property type="protein sequence ID" value="GEV93254.1"/>
    <property type="molecule type" value="Genomic_DNA"/>
</dbReference>
<dbReference type="Pfam" id="PF13976">
    <property type="entry name" value="gag_pre-integrs"/>
    <property type="match status" value="1"/>
</dbReference>
<dbReference type="Pfam" id="PF22936">
    <property type="entry name" value="Pol_BBD"/>
    <property type="match status" value="1"/>
</dbReference>
<feature type="compositionally biased region" description="Basic and acidic residues" evidence="5">
    <location>
        <begin position="1508"/>
        <end position="1533"/>
    </location>
</feature>
<evidence type="ECO:0000313" key="7">
    <source>
        <dbReference type="EMBL" id="GEV93254.1"/>
    </source>
</evidence>
<dbReference type="Pfam" id="PF25597">
    <property type="entry name" value="SH3_retrovirus"/>
    <property type="match status" value="1"/>
</dbReference>
<dbReference type="GO" id="GO:0008233">
    <property type="term" value="F:peptidase activity"/>
    <property type="evidence" value="ECO:0007669"/>
    <property type="project" value="UniProtKB-KW"/>
</dbReference>
<evidence type="ECO:0000256" key="3">
    <source>
        <dbReference type="ARBA" id="ARBA00022801"/>
    </source>
</evidence>
<proteinExistence type="predicted"/>
<evidence type="ECO:0000256" key="2">
    <source>
        <dbReference type="ARBA" id="ARBA00022723"/>
    </source>
</evidence>
<dbReference type="InterPro" id="IPR054722">
    <property type="entry name" value="PolX-like_BBD"/>
</dbReference>
<feature type="region of interest" description="Disordered" evidence="5">
    <location>
        <begin position="1094"/>
        <end position="1139"/>
    </location>
</feature>
<dbReference type="GO" id="GO:0046872">
    <property type="term" value="F:metal ion binding"/>
    <property type="evidence" value="ECO:0007669"/>
    <property type="project" value="UniProtKB-KW"/>
</dbReference>
<dbReference type="GO" id="GO:0003676">
    <property type="term" value="F:nucleic acid binding"/>
    <property type="evidence" value="ECO:0007669"/>
    <property type="project" value="InterPro"/>
</dbReference>
<comment type="caution">
    <text evidence="7">The sequence shown here is derived from an EMBL/GenBank/DDBJ whole genome shotgun (WGS) entry which is preliminary data.</text>
</comment>
<dbReference type="InterPro" id="IPR039537">
    <property type="entry name" value="Retrotran_Ty1/copia-like"/>
</dbReference>
<name>A0A699GSM8_TANCI</name>
<evidence type="ECO:0000256" key="4">
    <source>
        <dbReference type="SAM" id="Coils"/>
    </source>
</evidence>
<dbReference type="InterPro" id="IPR036397">
    <property type="entry name" value="RNaseH_sf"/>
</dbReference>
<evidence type="ECO:0000256" key="5">
    <source>
        <dbReference type="SAM" id="MobiDB-lite"/>
    </source>
</evidence>
<feature type="compositionally biased region" description="Acidic residues" evidence="5">
    <location>
        <begin position="1202"/>
        <end position="1239"/>
    </location>
</feature>
<dbReference type="InterPro" id="IPR025724">
    <property type="entry name" value="GAG-pre-integrase_dom"/>
</dbReference>
<gene>
    <name evidence="7" type="ORF">Tci_165231</name>
</gene>
<dbReference type="PROSITE" id="PS50994">
    <property type="entry name" value="INTEGRASE"/>
    <property type="match status" value="1"/>
</dbReference>
<dbReference type="PANTHER" id="PTHR42648">
    <property type="entry name" value="TRANSPOSASE, PUTATIVE-RELATED"/>
    <property type="match status" value="1"/>
</dbReference>
<sequence length="1533" mass="174321">MLEKHLYDSWKCKIEFYMQNKEHGRMILELVEHDPLIWPTIEENDVIMTKKYEELSATEKIQADCDLKATNIILQGLPSDVYSLVNHQRVAKDLWERVQLLMQDTSLTKQERKCTSGTKANISCIGGNNLGQQRVVKRFNYQGEGHMARQCLKPKRKRDDTWFRDKVLLVEAQGSAVQDINSYAQQDAMILSVFEQLSNQITNCNKVNKDNLITNESLSAELERYRERVKLLEERQNVDLRTRENLIMDDIIREKNAQFADFEKEINYLKQTLFEQSKEKELLTKTFNVFKNESKIRPMLFDGTVIAKETNVISIADSEETLMLKEKNFGKRFVPQQELSDEQAFRLQTSNPNTNQSASSPVKIEAPRELPKVVQIVLWYLDSGCSKHMTRDRSQLTNFVHKFLSTVKFGNYQMAKILGYGDYQIENDTILRVYYVEGLGRNLFSSGQLCDSDLEVAFRKHTCFIYNLEGDDLLSGSRETNLYTLSMRDMMASSPICLLSIALKTKSKLWHRRLSHLNFGAINHLAKNGLVRGLPKLKFEKDHMCYYESVGLSHETSVARSPQQNGVVERRYLTFVEAARTMLIYAKASLFLWAEAVATACYTQNHSIIRNHHGKTPYELLHDRKPDLSYLHVFGALCYPNNDSEDLGKLQAKADICIFIGYAPKKKAYRIYNRGTRKIIETIHVDFDELTAMDFEQLGSGPGLQSVSLVPVAAAPRTIDLADSPVSTLIYQDAPSTIEPKNFKQAMTKPSWIDAMQEEIHEFERLQIWELVSCLDKVMLIKLKWIYKGVNFEESFASVARIEAIRIFIANVANKNMTIFQVDVKMTFLNGELKEEVYVSQPEGFVNQENPSHVYNLKKALYDLKQAPRACDFIDTPMVEKSKLDEDLEGKPVDATLYRDMIGSIMYLTSSRHNLIYAGCLCARYWAKPIEKIMTSKAQQIILDNALVAPKNRRVIGKCNMRINLVKKPKEPTYQVVLDALALTTYYPAFLVNAEVPVIYMHQFWATVTKHKTSYRFKIDKKKEEALSFICELSHSGEIKYIMMLLLIIYTNHGEPLHQSSTNVSVKAMMNQALLDSISYKTYYAIALEAKPPKSKKSQKKSDSAISSKESPSKMKSAKAKKVFASKPKSTKKNASVKADKGKGLNVLSEVALSEVAQLKEATKRSKKDFPISQASGSDDGTDFESGVPDEQHRKTSGTDEGTGENDDDGNDDDSNDGDVDDDDDDNQEDDDMYDDDEEADKKEKIDNEETMDENEDEVTKELYNNVNVNLGNRDADMSDANQGDADQQIFSQDSGFEQVEEDAHVTVTPVLDTQKTAEPVQSSLVLFDFTRKLLNLESPSLGDNEIASLMDTIVYHEEPRSQKSSHYTVPITTTPDVTSIFTTTIPVPYPFFNPLSQQATPTLTPITSEILPKAVLAFVTPVIERNVTESLEAAILARKDRESKSHLRADYKKELYDALVKSYKTDKDLFNTYGEVFTLKRSRDDKDKDQDPSAGSDRGTKSRKLRKEPESSRDSRSKEKKSSSTSKDASHS</sequence>
<protein>
    <submittedName>
        <fullName evidence="7">Retrovirus-related Pol polyprotein from transposon TNT 1-94</fullName>
    </submittedName>
</protein>
<accession>A0A699GSM8</accession>
<feature type="region of interest" description="Disordered" evidence="5">
    <location>
        <begin position="1482"/>
        <end position="1533"/>
    </location>
</feature>
<feature type="domain" description="Integrase catalytic" evidence="6">
    <location>
        <begin position="535"/>
        <end position="625"/>
    </location>
</feature>
<dbReference type="InterPro" id="IPR057670">
    <property type="entry name" value="SH3_retrovirus"/>
</dbReference>